<dbReference type="GeneID" id="73378030"/>
<dbReference type="Gene3D" id="3.30.160.60">
    <property type="entry name" value="Classic Zinc Finger"/>
    <property type="match status" value="1"/>
</dbReference>
<evidence type="ECO:0000256" key="5">
    <source>
        <dbReference type="RuleBase" id="RU003783"/>
    </source>
</evidence>
<evidence type="ECO:0000256" key="1">
    <source>
        <dbReference type="ARBA" id="ARBA00005842"/>
    </source>
</evidence>
<dbReference type="GO" id="GO:0006400">
    <property type="term" value="P:tRNA modification"/>
    <property type="evidence" value="ECO:0007669"/>
    <property type="project" value="TreeGrafter"/>
</dbReference>
<dbReference type="Proteomes" id="UP001202479">
    <property type="component" value="Unassembled WGS sequence"/>
</dbReference>
<accession>A0AAI9T0V1</accession>
<dbReference type="EC" id="2.5.1.75" evidence="5"/>
<keyword evidence="7" id="KW-0175">Coiled coil</keyword>
<keyword evidence="4 6" id="KW-0067">ATP-binding</keyword>
<dbReference type="GO" id="GO:0005739">
    <property type="term" value="C:mitochondrion"/>
    <property type="evidence" value="ECO:0007669"/>
    <property type="project" value="TreeGrafter"/>
</dbReference>
<dbReference type="InterPro" id="IPR039657">
    <property type="entry name" value="Dimethylallyltransferase"/>
</dbReference>
<feature type="compositionally biased region" description="Basic and acidic residues" evidence="8">
    <location>
        <begin position="720"/>
        <end position="736"/>
    </location>
</feature>
<evidence type="ECO:0000256" key="4">
    <source>
        <dbReference type="ARBA" id="ARBA00022840"/>
    </source>
</evidence>
<feature type="coiled-coil region" evidence="7">
    <location>
        <begin position="367"/>
        <end position="394"/>
    </location>
</feature>
<dbReference type="Pfam" id="PF01715">
    <property type="entry name" value="IPPT"/>
    <property type="match status" value="1"/>
</dbReference>
<organism evidence="9 10">
    <name type="scientific">Candida oxycetoniae</name>
    <dbReference type="NCBI Taxonomy" id="497107"/>
    <lineage>
        <taxon>Eukaryota</taxon>
        <taxon>Fungi</taxon>
        <taxon>Dikarya</taxon>
        <taxon>Ascomycota</taxon>
        <taxon>Saccharomycotina</taxon>
        <taxon>Pichiomycetes</taxon>
        <taxon>Debaryomycetaceae</taxon>
        <taxon>Candida/Lodderomyces clade</taxon>
        <taxon>Candida</taxon>
    </lineage>
</organism>
<dbReference type="PANTHER" id="PTHR11088:SF89">
    <property type="entry name" value="TRNA DIMETHYLALLYLTRANSFERASE"/>
    <property type="match status" value="1"/>
</dbReference>
<dbReference type="InterPro" id="IPR018022">
    <property type="entry name" value="IPT"/>
</dbReference>
<dbReference type="PANTHER" id="PTHR11088">
    <property type="entry name" value="TRNA DIMETHYLALLYLTRANSFERASE"/>
    <property type="match status" value="1"/>
</dbReference>
<evidence type="ECO:0000256" key="3">
    <source>
        <dbReference type="ARBA" id="ARBA00022741"/>
    </source>
</evidence>
<feature type="coiled-coil region" evidence="7">
    <location>
        <begin position="595"/>
        <end position="622"/>
    </location>
</feature>
<dbReference type="NCBIfam" id="TIGR00174">
    <property type="entry name" value="miaA"/>
    <property type="match status" value="1"/>
</dbReference>
<dbReference type="Gene3D" id="1.10.20.140">
    <property type="match status" value="1"/>
</dbReference>
<protein>
    <recommendedName>
        <fullName evidence="5">tRNA dimethylallyltransferase</fullName>
        <ecNumber evidence="5">2.5.1.75</ecNumber>
    </recommendedName>
</protein>
<dbReference type="GO" id="GO:0052381">
    <property type="term" value="F:tRNA dimethylallyltransferase activity"/>
    <property type="evidence" value="ECO:0007669"/>
    <property type="project" value="UniProtKB-EC"/>
</dbReference>
<dbReference type="GO" id="GO:0005524">
    <property type="term" value="F:ATP binding"/>
    <property type="evidence" value="ECO:0007669"/>
    <property type="project" value="UniProtKB-KW"/>
</dbReference>
<evidence type="ECO:0000313" key="9">
    <source>
        <dbReference type="EMBL" id="KAI3406808.2"/>
    </source>
</evidence>
<dbReference type="Gene3D" id="3.40.50.300">
    <property type="entry name" value="P-loop containing nucleotide triphosphate hydrolases"/>
    <property type="match status" value="1"/>
</dbReference>
<dbReference type="EMBL" id="JAHUZD010000021">
    <property type="protein sequence ID" value="KAI3406808.2"/>
    <property type="molecule type" value="Genomic_DNA"/>
</dbReference>
<keyword evidence="3 6" id="KW-0547">Nucleotide-binding</keyword>
<evidence type="ECO:0000313" key="10">
    <source>
        <dbReference type="Proteomes" id="UP001202479"/>
    </source>
</evidence>
<evidence type="ECO:0000256" key="2">
    <source>
        <dbReference type="ARBA" id="ARBA00022679"/>
    </source>
</evidence>
<comment type="caution">
    <text evidence="9">The sequence shown here is derived from an EMBL/GenBank/DDBJ whole genome shotgun (WGS) entry which is preliminary data.</text>
</comment>
<keyword evidence="10" id="KW-1185">Reference proteome</keyword>
<sequence length="1351" mass="156689">MFSRSSTRSLLRTALAGNSQIISPLSLTIWQYHDQQKQMQTSPILARFLVCKASRMKNKEEKKESDLVYSSLSKPEENSENSLDTIGSVSPFEHKLILEKSHWIDTAKSSKGFLNNVVDSSKFYSELCDFQRFTQIKYENVNLECIMYNDLKRYAEDFWNYYSAEPVINDDYSKIPRLNAMIEYMGEAAKDDKFTYILSHSFLQMVSQYILLARFIEANLHCFIPELKELAELKFVDLTSLLGYMKNRITDWNNTLENSHDKNEEYLILTIKASRYKQLREILLQLDLDIDILTKLVESDVLTTALDIITKGNNVKLTNKIPLPPTEKKHTTTTNSYKQMPDWLHLERHVNEITFLKSKIGGNFDKKDRVMKKIDELMEEILEHENAYDGEINENSFLKLRSKLKEFTVNNADDCLQVLDTVIVNQDAFTKFENFLHKLNPVSSLDKQTASENNQLLPTNSKIPEILQQNCNSVSTSDKRAINSNEKQHETKESSCSYKQIPDWLTFEEHVNEIQFLKKIVGNFDDKEKVMNRCDEIMRELTLNNRYSEVNLNSFLKFRIKLKEFCINNDVSCLQILDTVILNRDAFEKFETYKKEKNAQNVQTIESQLSDFEEELITLRSLLGVSSFGEVDAEKVVAVLDEAIKTHFMDSYGKKEETCSPVSNVFLFIRLRVRLEKLFSFNGNNTEALDRLVLKESVHKVTRDQAKDKTENFKNVCRTKSTDPMRKTDTPKKLVPEDEESRTTLSSKAVHGSPSQTQEQVFDMNKLKKYLKYAKLQEDSKIRQEEAYDWSVDQLKSKDWKVVGSKIENGQKYYILSDKNRREPARYKNILKVSAILILSLFGVNLCFDKSNQEEDSSTIRETLTCNNEVLDNARGETENEIEIENTNTNVLSSLRQLIGASLAARPLISIVGTTGVGKSQFSIELAKCINGEIINADSMQVYRGVDIVTNKHPVKERQGIPHHLIDYVSWKEEYFIHRFNTEAINAINDIHNRNKIPIVVGGTHYYLQTLLFKNKTMEGRKERELSQQELDILDGPTDTLFQTLQSIDPTIACKFHPQDHRKLRRALEIWFTTGVKPSIIYHEQKLNELKESSLKYNTIVFWLYSDMPELYKRLDARVDTMMQTGAIEEIKALYQSYKAAKCDCSSGIYQVIGFKEFLPWLETESTDVKVLDSAFNDGVERMKTRTRQYAKYQVKWIQKTLSLELQKEAKFDFINGGKLCILDATDLTQWDQNVRDHGIRITKQFLNYGSKKIETVAPQNLEHLMSNDEKHLKSNKKLGAESNWKHFQCDICKDKSGRPLVAVGEENWNLHLNSRKHRRQLHSLEKKKHVEEMIRLRKENGALNERKMGL</sequence>
<feature type="compositionally biased region" description="Polar residues" evidence="8">
    <location>
        <begin position="743"/>
        <end position="756"/>
    </location>
</feature>
<reference evidence="9" key="1">
    <citation type="journal article" date="2022" name="DNA Res.">
        <title>Genome analysis of five recently described species of the CUG-Ser clade uncovers Candida theae as a new hybrid lineage with pathogenic potential in the Candida parapsilosis species complex.</title>
        <authorList>
            <person name="Mixao V."/>
            <person name="Del Olmo V."/>
            <person name="Hegedusova E."/>
            <person name="Saus E."/>
            <person name="Pryszcz L."/>
            <person name="Cillingova A."/>
            <person name="Nosek J."/>
            <person name="Gabaldon T."/>
        </authorList>
    </citation>
    <scope>NUCLEOTIDE SEQUENCE</scope>
    <source>
        <strain evidence="9">CBS 10844</strain>
    </source>
</reference>
<dbReference type="HAMAP" id="MF_00185">
    <property type="entry name" value="IPP_trans"/>
    <property type="match status" value="1"/>
</dbReference>
<dbReference type="SUPFAM" id="SSF52540">
    <property type="entry name" value="P-loop containing nucleoside triphosphate hydrolases"/>
    <property type="match status" value="2"/>
</dbReference>
<proteinExistence type="inferred from homology"/>
<gene>
    <name evidence="9" type="ORF">KGF56_000413</name>
</gene>
<keyword evidence="2 6" id="KW-0808">Transferase</keyword>
<feature type="region of interest" description="Disordered" evidence="8">
    <location>
        <begin position="718"/>
        <end position="756"/>
    </location>
</feature>
<name>A0AAI9T0V1_9ASCO</name>
<keyword evidence="5" id="KW-0819">tRNA processing</keyword>
<evidence type="ECO:0000256" key="8">
    <source>
        <dbReference type="SAM" id="MobiDB-lite"/>
    </source>
</evidence>
<comment type="catalytic activity">
    <reaction evidence="5">
        <text>adenosine(37) in tRNA + dimethylallyl diphosphate = N(6)-dimethylallyladenosine(37) in tRNA + diphosphate</text>
        <dbReference type="Rhea" id="RHEA:26482"/>
        <dbReference type="Rhea" id="RHEA-COMP:10162"/>
        <dbReference type="Rhea" id="RHEA-COMP:10375"/>
        <dbReference type="ChEBI" id="CHEBI:33019"/>
        <dbReference type="ChEBI" id="CHEBI:57623"/>
        <dbReference type="ChEBI" id="CHEBI:74411"/>
        <dbReference type="ChEBI" id="CHEBI:74415"/>
        <dbReference type="EC" id="2.5.1.75"/>
    </reaction>
</comment>
<dbReference type="RefSeq" id="XP_049182553.1">
    <property type="nucleotide sequence ID" value="XM_049325518.1"/>
</dbReference>
<evidence type="ECO:0000256" key="7">
    <source>
        <dbReference type="SAM" id="Coils"/>
    </source>
</evidence>
<evidence type="ECO:0000256" key="6">
    <source>
        <dbReference type="RuleBase" id="RU003785"/>
    </source>
</evidence>
<dbReference type="InterPro" id="IPR027417">
    <property type="entry name" value="P-loop_NTPase"/>
</dbReference>
<comment type="similarity">
    <text evidence="1 6">Belongs to the IPP transferase family.</text>
</comment>